<keyword evidence="1" id="KW-0472">Membrane</keyword>
<comment type="caution">
    <text evidence="2">The sequence shown here is derived from an EMBL/GenBank/DDBJ whole genome shotgun (WGS) entry which is preliminary data.</text>
</comment>
<organism evidence="2 3">
    <name type="scientific">Candidatus Collierbacteria bacterium RIFOXYA2_FULL_46_10</name>
    <dbReference type="NCBI Taxonomy" id="1817726"/>
    <lineage>
        <taxon>Bacteria</taxon>
        <taxon>Candidatus Collieribacteriota</taxon>
    </lineage>
</organism>
<gene>
    <name evidence="2" type="ORF">A2228_03910</name>
</gene>
<dbReference type="EMBL" id="MFAK01000010">
    <property type="protein sequence ID" value="OGD75312.1"/>
    <property type="molecule type" value="Genomic_DNA"/>
</dbReference>
<keyword evidence="1" id="KW-0812">Transmembrane</keyword>
<evidence type="ECO:0000256" key="1">
    <source>
        <dbReference type="SAM" id="Phobius"/>
    </source>
</evidence>
<evidence type="ECO:0000313" key="2">
    <source>
        <dbReference type="EMBL" id="OGD75312.1"/>
    </source>
</evidence>
<name>A0A1F5F6P8_9BACT</name>
<feature type="transmembrane region" description="Helical" evidence="1">
    <location>
        <begin position="691"/>
        <end position="718"/>
    </location>
</feature>
<dbReference type="Proteomes" id="UP000176191">
    <property type="component" value="Unassembled WGS sequence"/>
</dbReference>
<protein>
    <submittedName>
        <fullName evidence="2">Uncharacterized protein</fullName>
    </submittedName>
</protein>
<reference evidence="2 3" key="1">
    <citation type="journal article" date="2016" name="Nat. Commun.">
        <title>Thousands of microbial genomes shed light on interconnected biogeochemical processes in an aquifer system.</title>
        <authorList>
            <person name="Anantharaman K."/>
            <person name="Brown C.T."/>
            <person name="Hug L.A."/>
            <person name="Sharon I."/>
            <person name="Castelle C.J."/>
            <person name="Probst A.J."/>
            <person name="Thomas B.C."/>
            <person name="Singh A."/>
            <person name="Wilkins M.J."/>
            <person name="Karaoz U."/>
            <person name="Brodie E.L."/>
            <person name="Williams K.H."/>
            <person name="Hubbard S.S."/>
            <person name="Banfield J.F."/>
        </authorList>
    </citation>
    <scope>NUCLEOTIDE SEQUENCE [LARGE SCALE GENOMIC DNA]</scope>
</reference>
<proteinExistence type="predicted"/>
<dbReference type="AlphaFoldDB" id="A0A1F5F6P8"/>
<sequence>MAIAPAVTQQILSHLEQDRASNYYRLQYYLKSILNRRAVDIVLDNQTTISLSPQEAWDIIAPWAASAEVGLPVEKRGSLKTMAGRLLSYIEINIVEASAAAAASYYSHLEQAQNPLPIISPTTPELDSYTKAAALRQQLFSAVNTKFLGGLTTKLEQTRYLQRIPDVRTRSLVAAFLAGNSASLRSYTLDKTDTSDLPTRLNQLLLARAGDQHVNEAIHLAYSAEVEPELKEISETINTHITQVYGTDNTTFLADQASLRTLSALSPTLDDIGVLVQHLSPHATPAEQSALTQALRSQIVSSARAQHQSGQTLLTRAFRQAGLAGDPTALSSLSPILEELVVSTRQGLLDTQVFDRDPRLLATYSLAAQTGVSPTIPWLKPKDLQAVQTKLLSGTNFTDPQAALTAELGSATPNLTRVSELKNFLSLKNQHRDYQARLSDSPLLATQDLLARTSGNWTAFRQPADRIMRKVWRGIDKVDDVLNWPTRKLSEEIDKLVDKTTITVKLRNGKKLAIPLLSPVNFVYNQWTNLQKGLALRVFRWSHKLALSGKWYSAPLRQVADFSRAFFKADANWGHASFLFVERKWGNLLNWTAKKVFKQEAFTALKASIGASIKTFAMKIAPALTSKVLAIVADLGLSATGVGLILVGAQILWEAGKFLFHKLRDFITNAGGFRDKVLNWLPIAVGAAASWLIALPAIVLGAAAAFLSGALAALAALFTSLAPLFILALALAGGLLAGTALLYQISIKTIPDLDSKAAQIFSSLVCDQSGQSGSSPIANCASCLVEYLTDCYSQEVTDSDFATTGIGCLIAKSIAPDVASIIEQSATKYTYLQCVGFAQASVACGGGSLAGNNACGYINNAPSGWTYVKGTAGAKSGNLCMIASSGTCSDGAPGHIFVVGQEDCGALICAIDANKVCAGCVSAETRIPAGEVAGCLTPN</sequence>
<accession>A0A1F5F6P8</accession>
<evidence type="ECO:0000313" key="3">
    <source>
        <dbReference type="Proteomes" id="UP000176191"/>
    </source>
</evidence>
<keyword evidence="1" id="KW-1133">Transmembrane helix</keyword>
<feature type="transmembrane region" description="Helical" evidence="1">
    <location>
        <begin position="724"/>
        <end position="743"/>
    </location>
</feature>
<feature type="transmembrane region" description="Helical" evidence="1">
    <location>
        <begin position="628"/>
        <end position="653"/>
    </location>
</feature>